<feature type="transmembrane region" description="Helical" evidence="2">
    <location>
        <begin position="119"/>
        <end position="142"/>
    </location>
</feature>
<feature type="transmembrane region" description="Helical" evidence="2">
    <location>
        <begin position="180"/>
        <end position="204"/>
    </location>
</feature>
<feature type="compositionally biased region" description="Basic and acidic residues" evidence="1">
    <location>
        <begin position="287"/>
        <end position="305"/>
    </location>
</feature>
<organism evidence="3 4">
    <name type="scientific">Neglectibacter timonensis</name>
    <dbReference type="NCBI Taxonomy" id="1776382"/>
    <lineage>
        <taxon>Bacteria</taxon>
        <taxon>Bacillati</taxon>
        <taxon>Bacillota</taxon>
        <taxon>Clostridia</taxon>
        <taxon>Eubacteriales</taxon>
        <taxon>Oscillospiraceae</taxon>
        <taxon>Neglectibacter</taxon>
    </lineage>
</organism>
<feature type="transmembrane region" description="Helical" evidence="2">
    <location>
        <begin position="216"/>
        <end position="238"/>
    </location>
</feature>
<keyword evidence="2" id="KW-1133">Transmembrane helix</keyword>
<dbReference type="Proteomes" id="UP001524473">
    <property type="component" value="Unassembled WGS sequence"/>
</dbReference>
<evidence type="ECO:0000313" key="3">
    <source>
        <dbReference type="EMBL" id="MCQ4840465.1"/>
    </source>
</evidence>
<feature type="region of interest" description="Disordered" evidence="1">
    <location>
        <begin position="278"/>
        <end position="314"/>
    </location>
</feature>
<keyword evidence="2" id="KW-0812">Transmembrane</keyword>
<feature type="transmembrane region" description="Helical" evidence="2">
    <location>
        <begin position="7"/>
        <end position="29"/>
    </location>
</feature>
<dbReference type="EMBL" id="JANFZH010000024">
    <property type="protein sequence ID" value="MCQ4840465.1"/>
    <property type="molecule type" value="Genomic_DNA"/>
</dbReference>
<keyword evidence="4" id="KW-1185">Reference proteome</keyword>
<protein>
    <recommendedName>
        <fullName evidence="5">Membrane-anchored protein</fullName>
    </recommendedName>
</protein>
<evidence type="ECO:0000313" key="4">
    <source>
        <dbReference type="Proteomes" id="UP001524473"/>
    </source>
</evidence>
<dbReference type="RefSeq" id="WP_066862540.1">
    <property type="nucleotide sequence ID" value="NZ_CABKVV010000013.1"/>
</dbReference>
<gene>
    <name evidence="3" type="ORF">NE695_11135</name>
</gene>
<name>A0ABT1S1P3_9FIRM</name>
<feature type="transmembrane region" description="Helical" evidence="2">
    <location>
        <begin position="250"/>
        <end position="270"/>
    </location>
</feature>
<proteinExistence type="predicted"/>
<evidence type="ECO:0000256" key="2">
    <source>
        <dbReference type="SAM" id="Phobius"/>
    </source>
</evidence>
<feature type="transmembrane region" description="Helical" evidence="2">
    <location>
        <begin position="78"/>
        <end position="99"/>
    </location>
</feature>
<accession>A0ABT1S1P3</accession>
<reference evidence="3 4" key="1">
    <citation type="submission" date="2022-06" db="EMBL/GenBank/DDBJ databases">
        <title>Isolation of gut microbiota from human fecal samples.</title>
        <authorList>
            <person name="Pamer E.G."/>
            <person name="Barat B."/>
            <person name="Waligurski E."/>
            <person name="Medina S."/>
            <person name="Paddock L."/>
            <person name="Mostad J."/>
        </authorList>
    </citation>
    <scope>NUCLEOTIDE SEQUENCE [LARGE SCALE GENOMIC DNA]</scope>
    <source>
        <strain evidence="3 4">DFI.9.73</strain>
    </source>
</reference>
<dbReference type="GeneID" id="90531916"/>
<evidence type="ECO:0000256" key="1">
    <source>
        <dbReference type="SAM" id="MobiDB-lite"/>
    </source>
</evidence>
<comment type="caution">
    <text evidence="3">The sequence shown here is derived from an EMBL/GenBank/DDBJ whole genome shotgun (WGS) entry which is preliminary data.</text>
</comment>
<keyword evidence="2" id="KW-0472">Membrane</keyword>
<evidence type="ECO:0008006" key="5">
    <source>
        <dbReference type="Google" id="ProtNLM"/>
    </source>
</evidence>
<feature type="transmembrane region" description="Helical" evidence="2">
    <location>
        <begin position="154"/>
        <end position="174"/>
    </location>
</feature>
<sequence>MNVGNALKVTCVGFAGGVLLRVVQMLFFYDYETGFYTDNGLMAWICLGFVVISSLLACVMCFRSRRYFGPYVPRKNTALGVVSVLSGAALLASSVLQFLDYMNYQKTGASAYDSTKRGAIHVAFIVACLLFGVIQFYVSLGFFQGKNNLARVPLLYLAAVVWGVAYLVLVYVFYAKSSSFVENFFAVIGGASTLLALFYLCKLLAGVDEEGAAKRLFVAGICAVIFTVTYSFANLALLLLGKSYSGEIPAMTQLSSLGVAFFLLVFLVTFRKYSLRRTPKSGPQRIAGREREVSSGQKAGEEKKSRGGRRFRPN</sequence>
<feature type="transmembrane region" description="Helical" evidence="2">
    <location>
        <begin position="41"/>
        <end position="62"/>
    </location>
</feature>